<dbReference type="OrthoDB" id="9798081at2"/>
<dbReference type="InterPro" id="IPR051531">
    <property type="entry name" value="N-acetyltransferase"/>
</dbReference>
<dbReference type="GO" id="GO:0016747">
    <property type="term" value="F:acyltransferase activity, transferring groups other than amino-acyl groups"/>
    <property type="evidence" value="ECO:0007669"/>
    <property type="project" value="InterPro"/>
</dbReference>
<dbReference type="PANTHER" id="PTHR43792">
    <property type="entry name" value="GNAT FAMILY, PUTATIVE (AFU_ORTHOLOGUE AFUA_3G00765)-RELATED-RELATED"/>
    <property type="match status" value="1"/>
</dbReference>
<dbReference type="SUPFAM" id="SSF55729">
    <property type="entry name" value="Acyl-CoA N-acyltransferases (Nat)"/>
    <property type="match status" value="1"/>
</dbReference>
<dbReference type="Proteomes" id="UP000242818">
    <property type="component" value="Unassembled WGS sequence"/>
</dbReference>
<evidence type="ECO:0000313" key="3">
    <source>
        <dbReference type="Proteomes" id="UP000242818"/>
    </source>
</evidence>
<dbReference type="InterPro" id="IPR000182">
    <property type="entry name" value="GNAT_dom"/>
</dbReference>
<dbReference type="STRING" id="1335309.GA0116948_108137"/>
<dbReference type="AlphaFoldDB" id="A0A1C4EID5"/>
<dbReference type="RefSeq" id="WP_089712771.1">
    <property type="nucleotide sequence ID" value="NZ_FMAR01000008.1"/>
</dbReference>
<dbReference type="Pfam" id="PF13302">
    <property type="entry name" value="Acetyltransf_3"/>
    <property type="match status" value="1"/>
</dbReference>
<name>A0A1C4EID5_9BACT</name>
<keyword evidence="2" id="KW-0808">Transferase</keyword>
<organism evidence="2 3">
    <name type="scientific">Chitinophaga costaii</name>
    <dbReference type="NCBI Taxonomy" id="1335309"/>
    <lineage>
        <taxon>Bacteria</taxon>
        <taxon>Pseudomonadati</taxon>
        <taxon>Bacteroidota</taxon>
        <taxon>Chitinophagia</taxon>
        <taxon>Chitinophagales</taxon>
        <taxon>Chitinophagaceae</taxon>
        <taxon>Chitinophaga</taxon>
    </lineage>
</organism>
<dbReference type="InterPro" id="IPR016181">
    <property type="entry name" value="Acyl_CoA_acyltransferase"/>
</dbReference>
<gene>
    <name evidence="2" type="ORF">GA0116948_108137</name>
</gene>
<evidence type="ECO:0000259" key="1">
    <source>
        <dbReference type="PROSITE" id="PS51186"/>
    </source>
</evidence>
<sequence>MRYFIDTPRLALRRFVLTDDVFIHRLLNTPTWIQFIGDRHITDLTAAQNYLQNVPFQSYQAYGYGPWLVYGKQEKMPIGMCGFFRRPFLVAPDVGFAFLPAFEGQGFAREALTACMDYARSILGFPQLYAFTFPANERCIRLLERTGFRYQELIHLPSEVKPMMLFTATFPLSSKI</sequence>
<dbReference type="Gene3D" id="3.40.630.30">
    <property type="match status" value="1"/>
</dbReference>
<proteinExistence type="predicted"/>
<feature type="domain" description="N-acetyltransferase" evidence="1">
    <location>
        <begin position="10"/>
        <end position="169"/>
    </location>
</feature>
<accession>A0A1C4EID5</accession>
<reference evidence="2 3" key="1">
    <citation type="submission" date="2016-08" db="EMBL/GenBank/DDBJ databases">
        <authorList>
            <person name="Seilhamer J.J."/>
        </authorList>
    </citation>
    <scope>NUCLEOTIDE SEQUENCE [LARGE SCALE GENOMIC DNA]</scope>
    <source>
        <strain evidence="2 3">A37T2</strain>
    </source>
</reference>
<dbReference type="EMBL" id="FMAR01000008">
    <property type="protein sequence ID" value="SCC43334.1"/>
    <property type="molecule type" value="Genomic_DNA"/>
</dbReference>
<evidence type="ECO:0000313" key="2">
    <source>
        <dbReference type="EMBL" id="SCC43334.1"/>
    </source>
</evidence>
<dbReference type="PROSITE" id="PS51186">
    <property type="entry name" value="GNAT"/>
    <property type="match status" value="1"/>
</dbReference>
<protein>
    <submittedName>
        <fullName evidence="2">Protein N-acetyltransferase, RimJ/RimL family</fullName>
    </submittedName>
</protein>
<keyword evidence="3" id="KW-1185">Reference proteome</keyword>
<dbReference type="PANTHER" id="PTHR43792:SF1">
    <property type="entry name" value="N-ACETYLTRANSFERASE DOMAIN-CONTAINING PROTEIN"/>
    <property type="match status" value="1"/>
</dbReference>